<accession>A0ABQ0P4U5</accession>
<protein>
    <submittedName>
        <fullName evidence="2">Uncharacterized protein</fullName>
    </submittedName>
</protein>
<evidence type="ECO:0000256" key="1">
    <source>
        <dbReference type="SAM" id="MobiDB-lite"/>
    </source>
</evidence>
<sequence>MILSAIRRFEQKLEKRTDDIARARIRAARFGHMNVDGQFPPAWETEVEEALQEQKESARRRPVSGEVSK</sequence>
<dbReference type="EMBL" id="BAQP01000035">
    <property type="protein sequence ID" value="GBQ21386.1"/>
    <property type="molecule type" value="Genomic_DNA"/>
</dbReference>
<reference evidence="2" key="1">
    <citation type="submission" date="2013-04" db="EMBL/GenBank/DDBJ databases">
        <title>The genome sequencing project of 58 acetic acid bacteria.</title>
        <authorList>
            <person name="Okamoto-Kainuma A."/>
            <person name="Ishikawa M."/>
            <person name="Umino S."/>
            <person name="Koizumi Y."/>
            <person name="Shiwa Y."/>
            <person name="Yoshikawa H."/>
            <person name="Matsutani M."/>
            <person name="Matsushita K."/>
        </authorList>
    </citation>
    <scope>NUCLEOTIDE SEQUENCE</scope>
    <source>
        <strain evidence="2">DSM 12717</strain>
    </source>
</reference>
<evidence type="ECO:0000313" key="2">
    <source>
        <dbReference type="EMBL" id="GBQ21386.1"/>
    </source>
</evidence>
<proteinExistence type="predicted"/>
<evidence type="ECO:0000313" key="3">
    <source>
        <dbReference type="Proteomes" id="UP001060895"/>
    </source>
</evidence>
<feature type="region of interest" description="Disordered" evidence="1">
    <location>
        <begin position="47"/>
        <end position="69"/>
    </location>
</feature>
<organism evidence="2 3">
    <name type="scientific">Gluconacetobacter sacchari DSM 12717</name>
    <dbReference type="NCBI Taxonomy" id="1307940"/>
    <lineage>
        <taxon>Bacteria</taxon>
        <taxon>Pseudomonadati</taxon>
        <taxon>Pseudomonadota</taxon>
        <taxon>Alphaproteobacteria</taxon>
        <taxon>Acetobacterales</taxon>
        <taxon>Acetobacteraceae</taxon>
        <taxon>Gluconacetobacter</taxon>
    </lineage>
</organism>
<dbReference type="Proteomes" id="UP001060895">
    <property type="component" value="Unassembled WGS sequence"/>
</dbReference>
<name>A0ABQ0P4U5_9PROT</name>
<comment type="caution">
    <text evidence="2">The sequence shown here is derived from an EMBL/GenBank/DDBJ whole genome shotgun (WGS) entry which is preliminary data.</text>
</comment>
<gene>
    <name evidence="2" type="ORF">AA12717_0865</name>
</gene>
<keyword evidence="3" id="KW-1185">Reference proteome</keyword>